<accession>A0A0E9NSP1</accession>
<evidence type="ECO:0000313" key="8">
    <source>
        <dbReference type="EMBL" id="GAO52701.1"/>
    </source>
</evidence>
<dbReference type="Pfam" id="PF03946">
    <property type="entry name" value="Ribosomal_L11_N"/>
    <property type="match status" value="1"/>
</dbReference>
<reference evidence="8 9" key="3">
    <citation type="journal article" date="2015" name="Genome Announc.">
        <title>Draft Genome Sequence of the Archiascomycetous Yeast Saitoella complicata.</title>
        <authorList>
            <person name="Yamauchi K."/>
            <person name="Kondo S."/>
            <person name="Hamamoto M."/>
            <person name="Takahashi Y."/>
            <person name="Ogura Y."/>
            <person name="Hayashi T."/>
            <person name="Nishida H."/>
        </authorList>
    </citation>
    <scope>NUCLEOTIDE SEQUENCE [LARGE SCALE GENOMIC DNA]</scope>
    <source>
        <strain evidence="8 9">NRRL Y-17804</strain>
    </source>
</reference>
<dbReference type="EMBL" id="BACD03000081">
    <property type="protein sequence ID" value="GAO52701.1"/>
    <property type="molecule type" value="Genomic_DNA"/>
</dbReference>
<dbReference type="InterPro" id="IPR006519">
    <property type="entry name" value="Ribosomal_uL11_bac-typ"/>
</dbReference>
<dbReference type="InterPro" id="IPR020783">
    <property type="entry name" value="Ribosomal_uL11_C"/>
</dbReference>
<protein>
    <recommendedName>
        <fullName evidence="4">Large ribosomal subunit protein uL11m</fullName>
    </recommendedName>
</protein>
<proteinExistence type="inferred from homology"/>
<evidence type="ECO:0000256" key="3">
    <source>
        <dbReference type="ARBA" id="ARBA00023274"/>
    </source>
</evidence>
<dbReference type="STRING" id="698492.A0A0E9NSP1"/>
<evidence type="ECO:0000259" key="7">
    <source>
        <dbReference type="Pfam" id="PF03946"/>
    </source>
</evidence>
<reference evidence="8 9" key="1">
    <citation type="journal article" date="2011" name="J. Gen. Appl. Microbiol.">
        <title>Draft genome sequencing of the enigmatic yeast Saitoella complicata.</title>
        <authorList>
            <person name="Nishida H."/>
            <person name="Hamamoto M."/>
            <person name="Sugiyama J."/>
        </authorList>
    </citation>
    <scope>NUCLEOTIDE SEQUENCE [LARGE SCALE GENOMIC DNA]</scope>
    <source>
        <strain evidence="8 9">NRRL Y-17804</strain>
    </source>
</reference>
<dbReference type="SUPFAM" id="SSF54747">
    <property type="entry name" value="Ribosomal L11/L12e N-terminal domain"/>
    <property type="match status" value="1"/>
</dbReference>
<dbReference type="GO" id="GO:0006412">
    <property type="term" value="P:translation"/>
    <property type="evidence" value="ECO:0007669"/>
    <property type="project" value="InterPro"/>
</dbReference>
<dbReference type="Gene3D" id="3.30.1550.10">
    <property type="entry name" value="Ribosomal protein L11/L12, N-terminal domain"/>
    <property type="match status" value="1"/>
</dbReference>
<keyword evidence="3 5" id="KW-0687">Ribonucleoprotein</keyword>
<dbReference type="SMART" id="SM00649">
    <property type="entry name" value="RL11"/>
    <property type="match status" value="1"/>
</dbReference>
<dbReference type="Gene3D" id="1.10.10.250">
    <property type="entry name" value="Ribosomal protein L11, C-terminal domain"/>
    <property type="match status" value="1"/>
</dbReference>
<keyword evidence="2 5" id="KW-0689">Ribosomal protein</keyword>
<evidence type="ECO:0000313" key="9">
    <source>
        <dbReference type="Proteomes" id="UP000033140"/>
    </source>
</evidence>
<dbReference type="GO" id="GO:0003735">
    <property type="term" value="F:structural constituent of ribosome"/>
    <property type="evidence" value="ECO:0007669"/>
    <property type="project" value="InterPro"/>
</dbReference>
<dbReference type="GO" id="GO:0005762">
    <property type="term" value="C:mitochondrial large ribosomal subunit"/>
    <property type="evidence" value="ECO:0007669"/>
    <property type="project" value="TreeGrafter"/>
</dbReference>
<dbReference type="InterPro" id="IPR036796">
    <property type="entry name" value="Ribosomal_uL11_N_sf"/>
</dbReference>
<sequence length="149" mass="15664">MSKAVQKTNVLLKLLVPAGGATPQPPIGPALGARGVKSIDFCKEFNARTAKLVKGTPVPCIITVRPDRTFSFDTTSPPTSYLLLKAAGLEKGSSTPGVKNPKVGTVSVKHVYEIAKMKHKDTRLQELSLEAIAKSIVGSAKSMGIAVVP</sequence>
<dbReference type="FunFam" id="1.10.10.250:FF:000003">
    <property type="entry name" value="Mitochondrial ribosomal protein L11"/>
    <property type="match status" value="1"/>
</dbReference>
<dbReference type="InterPro" id="IPR036769">
    <property type="entry name" value="Ribosomal_uL11_C_sf"/>
</dbReference>
<gene>
    <name evidence="8" type="ORF">G7K_6772-t1</name>
</gene>
<organism evidence="8 9">
    <name type="scientific">Saitoella complicata (strain BCRC 22490 / CBS 7301 / JCM 7358 / NBRC 10748 / NRRL Y-17804)</name>
    <dbReference type="NCBI Taxonomy" id="698492"/>
    <lineage>
        <taxon>Eukaryota</taxon>
        <taxon>Fungi</taxon>
        <taxon>Dikarya</taxon>
        <taxon>Ascomycota</taxon>
        <taxon>Taphrinomycotina</taxon>
        <taxon>Taphrinomycotina incertae sedis</taxon>
        <taxon>Saitoella</taxon>
    </lineage>
</organism>
<dbReference type="InterPro" id="IPR020784">
    <property type="entry name" value="Ribosomal_uL11_N"/>
</dbReference>
<dbReference type="CDD" id="cd00349">
    <property type="entry name" value="Ribosomal_L11"/>
    <property type="match status" value="1"/>
</dbReference>
<dbReference type="Pfam" id="PF00298">
    <property type="entry name" value="Ribosomal_L11"/>
    <property type="match status" value="1"/>
</dbReference>
<name>A0A0E9NSP1_SAICN</name>
<dbReference type="SUPFAM" id="SSF46906">
    <property type="entry name" value="Ribosomal protein L11, C-terminal domain"/>
    <property type="match status" value="1"/>
</dbReference>
<keyword evidence="9" id="KW-1185">Reference proteome</keyword>
<dbReference type="NCBIfam" id="TIGR01632">
    <property type="entry name" value="L11_bact"/>
    <property type="match status" value="1"/>
</dbReference>
<dbReference type="PANTHER" id="PTHR11661:SF1">
    <property type="entry name" value="LARGE RIBOSOMAL SUBUNIT PROTEIN UL11M"/>
    <property type="match status" value="1"/>
</dbReference>
<dbReference type="AlphaFoldDB" id="A0A0E9NSP1"/>
<evidence type="ECO:0000259" key="6">
    <source>
        <dbReference type="Pfam" id="PF00298"/>
    </source>
</evidence>
<dbReference type="Proteomes" id="UP000033140">
    <property type="component" value="Unassembled WGS sequence"/>
</dbReference>
<evidence type="ECO:0000256" key="2">
    <source>
        <dbReference type="ARBA" id="ARBA00022980"/>
    </source>
</evidence>
<comment type="caution">
    <text evidence="8">The sequence shown here is derived from an EMBL/GenBank/DDBJ whole genome shotgun (WGS) entry which is preliminary data.</text>
</comment>
<reference evidence="8 9" key="2">
    <citation type="journal article" date="2014" name="J. Gen. Appl. Microbiol.">
        <title>The early diverging ascomycetous budding yeast Saitoella complicata has three histone deacetylases belonging to the Clr6, Hos2, and Rpd3 lineages.</title>
        <authorList>
            <person name="Nishida H."/>
            <person name="Matsumoto T."/>
            <person name="Kondo S."/>
            <person name="Hamamoto M."/>
            <person name="Yoshikawa H."/>
        </authorList>
    </citation>
    <scope>NUCLEOTIDE SEQUENCE [LARGE SCALE GENOMIC DNA]</scope>
    <source>
        <strain evidence="8 9">NRRL Y-17804</strain>
    </source>
</reference>
<dbReference type="GO" id="GO:0070180">
    <property type="term" value="F:large ribosomal subunit rRNA binding"/>
    <property type="evidence" value="ECO:0007669"/>
    <property type="project" value="TreeGrafter"/>
</dbReference>
<dbReference type="InterPro" id="IPR000911">
    <property type="entry name" value="Ribosomal_uL11"/>
</dbReference>
<dbReference type="OMA" id="CKQFNAK"/>
<evidence type="ECO:0000256" key="4">
    <source>
        <dbReference type="ARBA" id="ARBA00040104"/>
    </source>
</evidence>
<comment type="similarity">
    <text evidence="1 5">Belongs to the universal ribosomal protein uL11 family.</text>
</comment>
<feature type="domain" description="Large ribosomal subunit protein uL11 N-terminal" evidence="7">
    <location>
        <begin position="12"/>
        <end position="70"/>
    </location>
</feature>
<feature type="domain" description="Large ribosomal subunit protein uL11 C-terminal" evidence="6">
    <location>
        <begin position="76"/>
        <end position="147"/>
    </location>
</feature>
<evidence type="ECO:0000256" key="5">
    <source>
        <dbReference type="RuleBase" id="RU003978"/>
    </source>
</evidence>
<evidence type="ECO:0000256" key="1">
    <source>
        <dbReference type="ARBA" id="ARBA00010537"/>
    </source>
</evidence>
<dbReference type="HAMAP" id="MF_00736">
    <property type="entry name" value="Ribosomal_uL11"/>
    <property type="match status" value="1"/>
</dbReference>
<dbReference type="PANTHER" id="PTHR11661">
    <property type="entry name" value="60S RIBOSOMAL PROTEIN L12"/>
    <property type="match status" value="1"/>
</dbReference>